<dbReference type="AlphaFoldDB" id="A0A2U2X3A9"/>
<comment type="caution">
    <text evidence="3">The sequence shown here is derived from an EMBL/GenBank/DDBJ whole genome shotgun (WGS) entry which is preliminary data.</text>
</comment>
<dbReference type="Proteomes" id="UP000245370">
    <property type="component" value="Unassembled WGS sequence"/>
</dbReference>
<dbReference type="SUPFAM" id="SSF52821">
    <property type="entry name" value="Rhodanese/Cell cycle control phosphatase"/>
    <property type="match status" value="1"/>
</dbReference>
<organism evidence="3 4">
    <name type="scientific">Brumimicrobium oceani</name>
    <dbReference type="NCBI Taxonomy" id="2100725"/>
    <lineage>
        <taxon>Bacteria</taxon>
        <taxon>Pseudomonadati</taxon>
        <taxon>Bacteroidota</taxon>
        <taxon>Flavobacteriia</taxon>
        <taxon>Flavobacteriales</taxon>
        <taxon>Crocinitomicaceae</taxon>
        <taxon>Brumimicrobium</taxon>
    </lineage>
</organism>
<dbReference type="EMBL" id="QFRJ01000014">
    <property type="protein sequence ID" value="PWH82268.1"/>
    <property type="molecule type" value="Genomic_DNA"/>
</dbReference>
<protein>
    <submittedName>
        <fullName evidence="3">Sulfurtransferase</fullName>
    </submittedName>
</protein>
<dbReference type="PANTHER" id="PTHR43031">
    <property type="entry name" value="FAD-DEPENDENT OXIDOREDUCTASE"/>
    <property type="match status" value="1"/>
</dbReference>
<feature type="domain" description="Rhodanese" evidence="2">
    <location>
        <begin position="37"/>
        <end position="119"/>
    </location>
</feature>
<feature type="region of interest" description="Disordered" evidence="1">
    <location>
        <begin position="1"/>
        <end position="34"/>
    </location>
</feature>
<keyword evidence="3" id="KW-0808">Transferase</keyword>
<evidence type="ECO:0000313" key="3">
    <source>
        <dbReference type="EMBL" id="PWH82268.1"/>
    </source>
</evidence>
<dbReference type="InterPro" id="IPR050229">
    <property type="entry name" value="GlpE_sulfurtransferase"/>
</dbReference>
<gene>
    <name evidence="3" type="ORF">DIT68_14065</name>
</gene>
<dbReference type="GO" id="GO:0016740">
    <property type="term" value="F:transferase activity"/>
    <property type="evidence" value="ECO:0007669"/>
    <property type="project" value="UniProtKB-KW"/>
</dbReference>
<reference evidence="3 4" key="2">
    <citation type="submission" date="2018-05" db="EMBL/GenBank/DDBJ databases">
        <authorList>
            <person name="Lanie J.A."/>
            <person name="Ng W.-L."/>
            <person name="Kazmierczak K.M."/>
            <person name="Andrzejewski T.M."/>
            <person name="Davidsen T.M."/>
            <person name="Wayne K.J."/>
            <person name="Tettelin H."/>
            <person name="Glass J.I."/>
            <person name="Rusch D."/>
            <person name="Podicherti R."/>
            <person name="Tsui H.-C.T."/>
            <person name="Winkler M.E."/>
        </authorList>
    </citation>
    <scope>NUCLEOTIDE SEQUENCE [LARGE SCALE GENOMIC DNA]</scope>
    <source>
        <strain evidence="3 4">C305</strain>
    </source>
</reference>
<dbReference type="Gene3D" id="3.40.250.10">
    <property type="entry name" value="Rhodanese-like domain"/>
    <property type="match status" value="1"/>
</dbReference>
<dbReference type="PANTHER" id="PTHR43031:SF7">
    <property type="entry name" value="NITRIC OXIDE REDUCTASE FLRD-NAD(+) REDUCTASE"/>
    <property type="match status" value="1"/>
</dbReference>
<sequence length="122" mass="13455">MFGTVVFTSCSNSQTSETASTSETKRTTQNSQNDKIDFENAFIVDVRTPQEFKAGHFEGAINIPLNTVESNVEKFQGHDQVVVYCRSGARSGQAKNMLMNAGVDNIINGINEAHLNKIKKQQ</sequence>
<evidence type="ECO:0000313" key="4">
    <source>
        <dbReference type="Proteomes" id="UP000245370"/>
    </source>
</evidence>
<name>A0A2U2X3A9_9FLAO</name>
<proteinExistence type="predicted"/>
<dbReference type="OrthoDB" id="1450994at2"/>
<evidence type="ECO:0000256" key="1">
    <source>
        <dbReference type="SAM" id="MobiDB-lite"/>
    </source>
</evidence>
<dbReference type="InterPro" id="IPR001763">
    <property type="entry name" value="Rhodanese-like_dom"/>
</dbReference>
<dbReference type="SMART" id="SM00450">
    <property type="entry name" value="RHOD"/>
    <property type="match status" value="1"/>
</dbReference>
<dbReference type="InterPro" id="IPR036873">
    <property type="entry name" value="Rhodanese-like_dom_sf"/>
</dbReference>
<dbReference type="Pfam" id="PF00581">
    <property type="entry name" value="Rhodanese"/>
    <property type="match status" value="1"/>
</dbReference>
<dbReference type="PROSITE" id="PS50206">
    <property type="entry name" value="RHODANESE_3"/>
    <property type="match status" value="1"/>
</dbReference>
<keyword evidence="4" id="KW-1185">Reference proteome</keyword>
<accession>A0A2U2X3A9</accession>
<dbReference type="CDD" id="cd00158">
    <property type="entry name" value="RHOD"/>
    <property type="match status" value="1"/>
</dbReference>
<feature type="compositionally biased region" description="Polar residues" evidence="1">
    <location>
        <begin position="1"/>
        <end position="10"/>
    </location>
</feature>
<feature type="compositionally biased region" description="Low complexity" evidence="1">
    <location>
        <begin position="11"/>
        <end position="22"/>
    </location>
</feature>
<evidence type="ECO:0000259" key="2">
    <source>
        <dbReference type="PROSITE" id="PS50206"/>
    </source>
</evidence>
<reference evidence="3 4" key="1">
    <citation type="submission" date="2018-05" db="EMBL/GenBank/DDBJ databases">
        <title>Brumimicrobium oceani sp. nov., isolated from coastal sediment.</title>
        <authorList>
            <person name="Kou Y."/>
        </authorList>
    </citation>
    <scope>NUCLEOTIDE SEQUENCE [LARGE SCALE GENOMIC DNA]</scope>
    <source>
        <strain evidence="3 4">C305</strain>
    </source>
</reference>